<dbReference type="PROSITE" id="PS51257">
    <property type="entry name" value="PROKAR_LIPOPROTEIN"/>
    <property type="match status" value="1"/>
</dbReference>
<sequence length="125" mass="13439">MKKIGILFLVVSFFTVALILSGCMSPKYLGTPSNPSPYNGQTGVPLNPTLSWSGGGPAGDSMEYTIFFGTTPTPNSILVGNITSTSYQVSNLSPNTTYYWQIDAYDYTTGLEKTGPVWSFTTGQN</sequence>
<reference evidence="2 3" key="1">
    <citation type="submission" date="2018-01" db="EMBL/GenBank/DDBJ databases">
        <title>Metagenomic assembled genomes from two thermal pools in the Uzon Caldera, Kamchatka, Russia.</title>
        <authorList>
            <person name="Wilkins L."/>
            <person name="Ettinger C."/>
        </authorList>
    </citation>
    <scope>NUCLEOTIDE SEQUENCE [LARGE SCALE GENOMIC DNA]</scope>
    <source>
        <strain evidence="2">ARK-10</strain>
    </source>
</reference>
<dbReference type="CDD" id="cd00063">
    <property type="entry name" value="FN3"/>
    <property type="match status" value="1"/>
</dbReference>
<name>A0A2J6X4V7_9BACT</name>
<dbReference type="EMBL" id="PNIX01000310">
    <property type="protein sequence ID" value="PMP81490.1"/>
    <property type="molecule type" value="Genomic_DNA"/>
</dbReference>
<protein>
    <recommendedName>
        <fullName evidence="1">Fibronectin type-III domain-containing protein</fullName>
    </recommendedName>
</protein>
<dbReference type="InterPro" id="IPR003961">
    <property type="entry name" value="FN3_dom"/>
</dbReference>
<comment type="caution">
    <text evidence="2">The sequence shown here is derived from an EMBL/GenBank/DDBJ whole genome shotgun (WGS) entry which is preliminary data.</text>
</comment>
<dbReference type="Gene3D" id="2.60.40.10">
    <property type="entry name" value="Immunoglobulins"/>
    <property type="match status" value="1"/>
</dbReference>
<dbReference type="InterPro" id="IPR013783">
    <property type="entry name" value="Ig-like_fold"/>
</dbReference>
<proteinExistence type="predicted"/>
<accession>A0A2J6X4V7</accession>
<evidence type="ECO:0000313" key="2">
    <source>
        <dbReference type="EMBL" id="PMP81490.1"/>
    </source>
</evidence>
<evidence type="ECO:0000259" key="1">
    <source>
        <dbReference type="PROSITE" id="PS50853"/>
    </source>
</evidence>
<dbReference type="PROSITE" id="PS50853">
    <property type="entry name" value="FN3"/>
    <property type="match status" value="1"/>
</dbReference>
<feature type="domain" description="Fibronectin type-III" evidence="1">
    <location>
        <begin position="31"/>
        <end position="125"/>
    </location>
</feature>
<dbReference type="Proteomes" id="UP000236910">
    <property type="component" value="Unassembled WGS sequence"/>
</dbReference>
<dbReference type="AlphaFoldDB" id="A0A2J6X4V7"/>
<gene>
    <name evidence="2" type="ORF">C0175_05380</name>
</gene>
<evidence type="ECO:0000313" key="3">
    <source>
        <dbReference type="Proteomes" id="UP000236910"/>
    </source>
</evidence>
<organism evidence="2 3">
    <name type="scientific">Caldisericum exile</name>
    <dbReference type="NCBI Taxonomy" id="693075"/>
    <lineage>
        <taxon>Bacteria</taxon>
        <taxon>Pseudomonadati</taxon>
        <taxon>Caldisericota/Cryosericota group</taxon>
        <taxon>Caldisericota</taxon>
        <taxon>Caldisericia</taxon>
        <taxon>Caldisericales</taxon>
        <taxon>Caldisericaceae</taxon>
        <taxon>Caldisericum</taxon>
    </lineage>
</organism>
<dbReference type="InterPro" id="IPR036116">
    <property type="entry name" value="FN3_sf"/>
</dbReference>
<dbReference type="SUPFAM" id="SSF49265">
    <property type="entry name" value="Fibronectin type III"/>
    <property type="match status" value="1"/>
</dbReference>